<dbReference type="RefSeq" id="WP_191702481.1">
    <property type="nucleotide sequence ID" value="NZ_JACSPW010000001.1"/>
</dbReference>
<keyword evidence="2" id="KW-1133">Transmembrane helix</keyword>
<evidence type="ECO:0000259" key="3">
    <source>
        <dbReference type="SMART" id="SM00854"/>
    </source>
</evidence>
<dbReference type="Gene3D" id="3.60.21.10">
    <property type="match status" value="1"/>
</dbReference>
<dbReference type="PANTHER" id="PTHR33393:SF12">
    <property type="entry name" value="CAPSULE BIOSYNTHESIS PROTEIN CAPA"/>
    <property type="match status" value="1"/>
</dbReference>
<feature type="domain" description="Capsule synthesis protein CapA" evidence="3">
    <location>
        <begin position="83"/>
        <end position="322"/>
    </location>
</feature>
<dbReference type="InterPro" id="IPR029052">
    <property type="entry name" value="Metallo-depent_PP-like"/>
</dbReference>
<keyword evidence="2" id="KW-0472">Membrane</keyword>
<dbReference type="EMBL" id="JACSPW010000001">
    <property type="protein sequence ID" value="MBD8031864.1"/>
    <property type="molecule type" value="Genomic_DNA"/>
</dbReference>
<organism evidence="4 5">
    <name type="scientific">Solibacillus merdavium</name>
    <dbReference type="NCBI Taxonomy" id="2762218"/>
    <lineage>
        <taxon>Bacteria</taxon>
        <taxon>Bacillati</taxon>
        <taxon>Bacillota</taxon>
        <taxon>Bacilli</taxon>
        <taxon>Bacillales</taxon>
        <taxon>Caryophanaceae</taxon>
        <taxon>Solibacillus</taxon>
    </lineage>
</organism>
<evidence type="ECO:0000256" key="1">
    <source>
        <dbReference type="ARBA" id="ARBA00005662"/>
    </source>
</evidence>
<protein>
    <submittedName>
        <fullName evidence="4">CapA family protein</fullName>
    </submittedName>
</protein>
<name>A0ABR8XIU8_9BACL</name>
<dbReference type="InterPro" id="IPR019079">
    <property type="entry name" value="Capsule_synth_CapA"/>
</dbReference>
<dbReference type="PANTHER" id="PTHR33393">
    <property type="entry name" value="POLYGLUTAMINE SYNTHESIS ACCESSORY PROTEIN RV0574C-RELATED"/>
    <property type="match status" value="1"/>
</dbReference>
<evidence type="ECO:0000313" key="5">
    <source>
        <dbReference type="Proteomes" id="UP000600565"/>
    </source>
</evidence>
<reference evidence="4 5" key="1">
    <citation type="submission" date="2020-08" db="EMBL/GenBank/DDBJ databases">
        <title>A Genomic Blueprint of the Chicken Gut Microbiome.</title>
        <authorList>
            <person name="Gilroy R."/>
            <person name="Ravi A."/>
            <person name="Getino M."/>
            <person name="Pursley I."/>
            <person name="Horton D.L."/>
            <person name="Alikhan N.-F."/>
            <person name="Baker D."/>
            <person name="Gharbi K."/>
            <person name="Hall N."/>
            <person name="Watson M."/>
            <person name="Adriaenssens E.M."/>
            <person name="Foster-Nyarko E."/>
            <person name="Jarju S."/>
            <person name="Secka A."/>
            <person name="Antonio M."/>
            <person name="Oren A."/>
            <person name="Chaudhuri R."/>
            <person name="La Ragione R.M."/>
            <person name="Hildebrand F."/>
            <person name="Pallen M.J."/>
        </authorList>
    </citation>
    <scope>NUCLEOTIDE SEQUENCE [LARGE SCALE GENOMIC DNA]</scope>
    <source>
        <strain evidence="4 5">Sa1YVA6</strain>
    </source>
</reference>
<comment type="similarity">
    <text evidence="1">Belongs to the CapA family.</text>
</comment>
<sequence length="395" mass="44144">MNTLNKFLLSLWVVSLAILVFVMVTMNKDNPILMAEGQMTAPVKEQIAQNSNIKKTFDSVSELESVQEPEIEPQPEIIKESMRLAMVGDVLLHLRLAQYQDFTSSFAGVASTMQSYDYLIANQESPPVGNKYALSGFPQFSSPPHIVRDLQNAGVDMVTIANNHIVDKGEGGVRTFFENLDEYGMPYVGAYKNSEDKANHRIIEVGSIKIGLLAYTYGTNGLYLPKGSPYIINYIDEAKIKTDIELLKGEVDVVAVSMHWGPEYVYSESDYQKHFAKVLNEAGAHIVLGTHPHVLQPYKKLITEQGHETHVFYSLGNFFSTILTIPNTMIGGIASLEIMKEGDVITIHQPELYATSVLKDADGVYRVYPLKDVEQRSVQNLDWVKKIIGDEVTVY</sequence>
<dbReference type="Proteomes" id="UP000600565">
    <property type="component" value="Unassembled WGS sequence"/>
</dbReference>
<proteinExistence type="inferred from homology"/>
<keyword evidence="5" id="KW-1185">Reference proteome</keyword>
<dbReference type="Pfam" id="PF09587">
    <property type="entry name" value="PGA_cap"/>
    <property type="match status" value="1"/>
</dbReference>
<comment type="caution">
    <text evidence="4">The sequence shown here is derived from an EMBL/GenBank/DDBJ whole genome shotgun (WGS) entry which is preliminary data.</text>
</comment>
<evidence type="ECO:0000256" key="2">
    <source>
        <dbReference type="SAM" id="Phobius"/>
    </source>
</evidence>
<dbReference type="CDD" id="cd07381">
    <property type="entry name" value="MPP_CapA"/>
    <property type="match status" value="1"/>
</dbReference>
<dbReference type="SMART" id="SM00854">
    <property type="entry name" value="PGA_cap"/>
    <property type="match status" value="1"/>
</dbReference>
<feature type="transmembrane region" description="Helical" evidence="2">
    <location>
        <begin position="7"/>
        <end position="26"/>
    </location>
</feature>
<dbReference type="InterPro" id="IPR052169">
    <property type="entry name" value="CW_Biosynth-Accessory"/>
</dbReference>
<dbReference type="SUPFAM" id="SSF56300">
    <property type="entry name" value="Metallo-dependent phosphatases"/>
    <property type="match status" value="1"/>
</dbReference>
<keyword evidence="2" id="KW-0812">Transmembrane</keyword>
<evidence type="ECO:0000313" key="4">
    <source>
        <dbReference type="EMBL" id="MBD8031864.1"/>
    </source>
</evidence>
<accession>A0ABR8XIU8</accession>
<gene>
    <name evidence="4" type="ORF">H9632_02205</name>
</gene>